<evidence type="ECO:0000256" key="3">
    <source>
        <dbReference type="ARBA" id="ARBA00012362"/>
    </source>
</evidence>
<protein>
    <recommendedName>
        <fullName evidence="3">indole-3-glycerol-phosphate synthase</fullName>
        <ecNumber evidence="3">4.1.1.48</ecNumber>
    </recommendedName>
</protein>
<dbReference type="Gene3D" id="3.20.20.70">
    <property type="entry name" value="Aldolase class I"/>
    <property type="match status" value="1"/>
</dbReference>
<organism evidence="10 11">
    <name type="scientific">Corynebacterium silvaticum</name>
    <dbReference type="NCBI Taxonomy" id="2320431"/>
    <lineage>
        <taxon>Bacteria</taxon>
        <taxon>Bacillati</taxon>
        <taxon>Actinomycetota</taxon>
        <taxon>Actinomycetes</taxon>
        <taxon>Mycobacteriales</taxon>
        <taxon>Corynebacteriaceae</taxon>
        <taxon>Corynebacterium</taxon>
    </lineage>
</organism>
<dbReference type="AlphaFoldDB" id="A0A7Y4LFU9"/>
<dbReference type="KEGG" id="csil:CBE74_07990"/>
<keyword evidence="5" id="KW-0210">Decarboxylase</keyword>
<dbReference type="GO" id="GO:0004425">
    <property type="term" value="F:indole-3-glycerol-phosphate synthase activity"/>
    <property type="evidence" value="ECO:0007669"/>
    <property type="project" value="UniProtKB-EC"/>
</dbReference>
<dbReference type="Pfam" id="PF00218">
    <property type="entry name" value="IGPS"/>
    <property type="match status" value="1"/>
</dbReference>
<reference evidence="10 11" key="4">
    <citation type="journal article" date="2020" name="PLoS ONE">
        <title>Taxonomic classification of strain PO100/5 shows a broader geographic distribution and genetic markers of the recently described Corynebacterium silvaticum.</title>
        <authorList>
            <person name="Viana M.V.C."/>
            <person name="Profeta R."/>
            <person name="da Silva A.L."/>
            <person name="Hurtado R."/>
            <person name="Cerqueira J.C."/>
            <person name="Ribeiro B.F.S."/>
            <person name="Almeida M.O."/>
            <person name="Morais-Rodrigues F."/>
            <person name="Soares S.C."/>
            <person name="Oliveira M."/>
            <person name="Tavares L."/>
            <person name="Figueiredo H."/>
            <person name="Wattam A.R."/>
            <person name="Barh D."/>
            <person name="Ghosh P."/>
            <person name="Silva A."/>
            <person name="Azevedo V."/>
        </authorList>
    </citation>
    <scope>NUCLEOTIDE SEQUENCE [LARGE SCALE GENOMIC DNA]</scope>
    <source>
        <strain evidence="10 11">PO100/5</strain>
    </source>
</reference>
<proteinExistence type="predicted"/>
<evidence type="ECO:0000313" key="10">
    <source>
        <dbReference type="EMBL" id="ARU46425.1"/>
    </source>
</evidence>
<dbReference type="InterPro" id="IPR013798">
    <property type="entry name" value="Indole-3-glycerol_P_synth_dom"/>
</dbReference>
<dbReference type="NCBIfam" id="NF001369">
    <property type="entry name" value="PRK00278.1-1"/>
    <property type="match status" value="1"/>
</dbReference>
<evidence type="ECO:0000256" key="7">
    <source>
        <dbReference type="ARBA" id="ARBA00023141"/>
    </source>
</evidence>
<reference evidence="10 11" key="1">
    <citation type="journal article" date="2014" name="BMC Vet. Res.">
        <title>First report of Corynebacterium pseudotuberculosis from caseous lymphadenitis lesions in Black Alentejano pig (Sus scrofa domesticus).</title>
        <authorList>
            <person name="Oliveira M."/>
            <person name="Barroco C."/>
            <person name="Mottola C."/>
            <person name="Santos R."/>
            <person name="Lemsaddek A."/>
            <person name="Tavares L."/>
            <person name="Semedo-Lemsaddek T."/>
        </authorList>
    </citation>
    <scope>NUCLEOTIDE SEQUENCE [LARGE SCALE GENOMIC DNA]</scope>
    <source>
        <strain evidence="10 11">PO100/5</strain>
    </source>
</reference>
<feature type="domain" description="Indole-3-glycerol phosphate synthase" evidence="9">
    <location>
        <begin position="6"/>
        <end position="256"/>
    </location>
</feature>
<evidence type="ECO:0000256" key="1">
    <source>
        <dbReference type="ARBA" id="ARBA00001633"/>
    </source>
</evidence>
<keyword evidence="8 10" id="KW-0456">Lyase</keyword>
<evidence type="ECO:0000313" key="11">
    <source>
        <dbReference type="Proteomes" id="UP000195652"/>
    </source>
</evidence>
<dbReference type="SUPFAM" id="SSF51366">
    <property type="entry name" value="Ribulose-phoshate binding barrel"/>
    <property type="match status" value="1"/>
</dbReference>
<reference evidence="10 11" key="2">
    <citation type="journal article" date="2020" name="Antonie Van Leeuwenhoek">
        <title>Phylogenomic characterisation of a novel corynebacterial species pathogenic to animals.</title>
        <authorList>
            <person name="Moller J."/>
            <person name="Musella L."/>
            <person name="Melnikov V."/>
            <person name="Geissdorfer W."/>
            <person name="Burkovski A."/>
            <person name="Sangal V."/>
        </authorList>
    </citation>
    <scope>NUCLEOTIDE SEQUENCE [LARGE SCALE GENOMIC DNA]</scope>
    <source>
        <strain evidence="10 11">PO100/5</strain>
    </source>
</reference>
<dbReference type="InterPro" id="IPR011060">
    <property type="entry name" value="RibuloseP-bd_barrel"/>
</dbReference>
<dbReference type="CDD" id="cd00331">
    <property type="entry name" value="IGPS"/>
    <property type="match status" value="1"/>
</dbReference>
<comment type="catalytic activity">
    <reaction evidence="1">
        <text>1-(2-carboxyphenylamino)-1-deoxy-D-ribulose 5-phosphate + H(+) = (1S,2R)-1-C-(indol-3-yl)glycerol 3-phosphate + CO2 + H2O</text>
        <dbReference type="Rhea" id="RHEA:23476"/>
        <dbReference type="ChEBI" id="CHEBI:15377"/>
        <dbReference type="ChEBI" id="CHEBI:15378"/>
        <dbReference type="ChEBI" id="CHEBI:16526"/>
        <dbReference type="ChEBI" id="CHEBI:58613"/>
        <dbReference type="ChEBI" id="CHEBI:58866"/>
        <dbReference type="EC" id="4.1.1.48"/>
    </reaction>
</comment>
<dbReference type="InterPro" id="IPR045186">
    <property type="entry name" value="Indole-3-glycerol_P_synth"/>
</dbReference>
<keyword evidence="6" id="KW-0822">Tryptophan biosynthesis</keyword>
<evidence type="ECO:0000256" key="5">
    <source>
        <dbReference type="ARBA" id="ARBA00022793"/>
    </source>
</evidence>
<dbReference type="EC" id="4.1.1.48" evidence="3"/>
<accession>A0A7Y4LFU9</accession>
<evidence type="ECO:0000259" key="9">
    <source>
        <dbReference type="Pfam" id="PF00218"/>
    </source>
</evidence>
<evidence type="ECO:0000256" key="8">
    <source>
        <dbReference type="ARBA" id="ARBA00023239"/>
    </source>
</evidence>
<dbReference type="Proteomes" id="UP000195652">
    <property type="component" value="Chromosome"/>
</dbReference>
<comment type="pathway">
    <text evidence="2">Amino-acid biosynthesis; L-tryptophan biosynthesis; L-tryptophan from chorismate: step 4/5.</text>
</comment>
<name>A0A7Y4LFU9_9CORY</name>
<dbReference type="GO" id="GO:0004640">
    <property type="term" value="F:phosphoribosylanthranilate isomerase activity"/>
    <property type="evidence" value="ECO:0007669"/>
    <property type="project" value="TreeGrafter"/>
</dbReference>
<evidence type="ECO:0000256" key="2">
    <source>
        <dbReference type="ARBA" id="ARBA00004696"/>
    </source>
</evidence>
<dbReference type="UniPathway" id="UPA00035">
    <property type="reaction ID" value="UER00043"/>
</dbReference>
<keyword evidence="11" id="KW-1185">Reference proteome</keyword>
<dbReference type="InterPro" id="IPR013785">
    <property type="entry name" value="Aldolase_TIM"/>
</dbReference>
<evidence type="ECO:0000256" key="4">
    <source>
        <dbReference type="ARBA" id="ARBA00022605"/>
    </source>
</evidence>
<dbReference type="PANTHER" id="PTHR22854:SF2">
    <property type="entry name" value="INDOLE-3-GLYCEROL-PHOSPHATE SYNTHASE"/>
    <property type="match status" value="1"/>
</dbReference>
<dbReference type="PANTHER" id="PTHR22854">
    <property type="entry name" value="TRYPTOPHAN BIOSYNTHESIS PROTEIN"/>
    <property type="match status" value="1"/>
</dbReference>
<gene>
    <name evidence="10" type="primary">trpC</name>
    <name evidence="10" type="ORF">CBE74_07990</name>
</gene>
<dbReference type="GeneID" id="75008183"/>
<evidence type="ECO:0000256" key="6">
    <source>
        <dbReference type="ARBA" id="ARBA00022822"/>
    </source>
</evidence>
<dbReference type="OrthoDB" id="9804217at2"/>
<dbReference type="GO" id="GO:0000162">
    <property type="term" value="P:L-tryptophan biosynthetic process"/>
    <property type="evidence" value="ECO:0007669"/>
    <property type="project" value="UniProtKB-UniPathway"/>
</dbReference>
<keyword evidence="4" id="KW-0028">Amino-acid biosynthesis</keyword>
<reference evidence="10 11" key="3">
    <citation type="journal article" date="2020" name="Int. J. Syst. Evol. Microbiol.">
        <title>Corynebacterium silvaticum sp. nov., a unique group of NTTB corynebacteria in wild boar and roe deer.</title>
        <authorList>
            <person name="Dangel A."/>
            <person name="Berger A."/>
            <person name="Rau J."/>
            <person name="Eisenberg T."/>
            <person name="Kampfer P."/>
            <person name="Margos G."/>
            <person name="Contzen M."/>
            <person name="Busse H.J."/>
            <person name="Konrad R."/>
            <person name="Peters M."/>
            <person name="Sting R."/>
            <person name="Sing A."/>
        </authorList>
    </citation>
    <scope>NUCLEOTIDE SEQUENCE [LARGE SCALE GENOMIC DNA]</scope>
    <source>
        <strain evidence="10 11">PO100/5</strain>
    </source>
</reference>
<dbReference type="RefSeq" id="WP_087454230.1">
    <property type="nucleotide sequence ID" value="NZ_CP021417.2"/>
</dbReference>
<sequence>MASVFEEIIAGVIEDVAARESVVSFKEIKARSRACEPPRDAIAALLSSGCGVIAEIKRAAPDRGVLAEINSPVGLAKELVAGGASLIACQTERRRFHGSLSEMAEIRHAVSVPVMCRDFIVDPYQIHEARCYGADMVPLRVAALDQARMIALIDRIESLGMAALVEVRDTEEASRAVAAGAKVIGVNARDFSTMTLNRLAFAEIAPGLPTDVIRVALSGVRNARELLDYAASGADAVVVGEKIVTAADPCEATRSLVAAGQHPSCPSRG</sequence>
<keyword evidence="7" id="KW-0057">Aromatic amino acid biosynthesis</keyword>
<dbReference type="EMBL" id="CP021417">
    <property type="protein sequence ID" value="ARU46425.1"/>
    <property type="molecule type" value="Genomic_DNA"/>
</dbReference>